<dbReference type="EMBL" id="CAJPEX010013558">
    <property type="protein sequence ID" value="CAG0925487.1"/>
    <property type="molecule type" value="Genomic_DNA"/>
</dbReference>
<dbReference type="AlphaFoldDB" id="A0A7R9C2Y4"/>
<sequence length="145" mass="16704">MGFNRGVKRHAGPIHDFRACKIQKTFYDQYLSSRHHGQHVEPSARYEGFGHCPACTGRVMSYSRTPISKLPVIIATPFTPFMTHSKKCFLSLFVVVERYLRENGTKGFLELEFNITMIISQDFYNTNPRADAISDMNNEKTRVHD</sequence>
<dbReference type="EMBL" id="OA895595">
    <property type="protein sequence ID" value="CAD7285335.1"/>
    <property type="molecule type" value="Genomic_DNA"/>
</dbReference>
<organism evidence="1">
    <name type="scientific">Notodromas monacha</name>
    <dbReference type="NCBI Taxonomy" id="399045"/>
    <lineage>
        <taxon>Eukaryota</taxon>
        <taxon>Metazoa</taxon>
        <taxon>Ecdysozoa</taxon>
        <taxon>Arthropoda</taxon>
        <taxon>Crustacea</taxon>
        <taxon>Oligostraca</taxon>
        <taxon>Ostracoda</taxon>
        <taxon>Podocopa</taxon>
        <taxon>Podocopida</taxon>
        <taxon>Cypridocopina</taxon>
        <taxon>Cypridoidea</taxon>
        <taxon>Cyprididae</taxon>
        <taxon>Notodromas</taxon>
    </lineage>
</organism>
<evidence type="ECO:0000313" key="1">
    <source>
        <dbReference type="EMBL" id="CAD7285335.1"/>
    </source>
</evidence>
<proteinExistence type="predicted"/>
<name>A0A7R9C2Y4_9CRUS</name>
<dbReference type="Proteomes" id="UP000678499">
    <property type="component" value="Unassembled WGS sequence"/>
</dbReference>
<keyword evidence="2" id="KW-1185">Reference proteome</keyword>
<accession>A0A7R9C2Y4</accession>
<evidence type="ECO:0000313" key="2">
    <source>
        <dbReference type="Proteomes" id="UP000678499"/>
    </source>
</evidence>
<reference evidence="1" key="1">
    <citation type="submission" date="2020-11" db="EMBL/GenBank/DDBJ databases">
        <authorList>
            <person name="Tran Van P."/>
        </authorList>
    </citation>
    <scope>NUCLEOTIDE SEQUENCE</scope>
</reference>
<gene>
    <name evidence="1" type="ORF">NMOB1V02_LOCUS12937</name>
</gene>
<feature type="non-terminal residue" evidence="1">
    <location>
        <position position="145"/>
    </location>
</feature>
<protein>
    <submittedName>
        <fullName evidence="1">Uncharacterized protein</fullName>
    </submittedName>
</protein>